<dbReference type="EMBL" id="CAJVQB010035935">
    <property type="protein sequence ID" value="CAG8823239.1"/>
    <property type="molecule type" value="Genomic_DNA"/>
</dbReference>
<feature type="non-terminal residue" evidence="3">
    <location>
        <position position="360"/>
    </location>
</feature>
<keyword evidence="2" id="KW-0812">Transmembrane</keyword>
<proteinExistence type="predicted"/>
<feature type="transmembrane region" description="Helical" evidence="2">
    <location>
        <begin position="155"/>
        <end position="179"/>
    </location>
</feature>
<comment type="caution">
    <text evidence="3">The sequence shown here is derived from an EMBL/GenBank/DDBJ whole genome shotgun (WGS) entry which is preliminary data.</text>
</comment>
<feature type="compositionally biased region" description="Basic and acidic residues" evidence="1">
    <location>
        <begin position="1"/>
        <end position="11"/>
    </location>
</feature>
<evidence type="ECO:0000313" key="3">
    <source>
        <dbReference type="EMBL" id="CAG8823239.1"/>
    </source>
</evidence>
<accession>A0ABN7W9I2</accession>
<protein>
    <submittedName>
        <fullName evidence="3">40632_t:CDS:1</fullName>
    </submittedName>
</protein>
<keyword evidence="4" id="KW-1185">Reference proteome</keyword>
<keyword evidence="2" id="KW-1133">Transmembrane helix</keyword>
<evidence type="ECO:0000313" key="4">
    <source>
        <dbReference type="Proteomes" id="UP000789901"/>
    </source>
</evidence>
<organism evidence="3 4">
    <name type="scientific">Gigaspora margarita</name>
    <dbReference type="NCBI Taxonomy" id="4874"/>
    <lineage>
        <taxon>Eukaryota</taxon>
        <taxon>Fungi</taxon>
        <taxon>Fungi incertae sedis</taxon>
        <taxon>Mucoromycota</taxon>
        <taxon>Glomeromycotina</taxon>
        <taxon>Glomeromycetes</taxon>
        <taxon>Diversisporales</taxon>
        <taxon>Gigasporaceae</taxon>
        <taxon>Gigaspora</taxon>
    </lineage>
</organism>
<feature type="transmembrane region" description="Helical" evidence="2">
    <location>
        <begin position="53"/>
        <end position="78"/>
    </location>
</feature>
<feature type="compositionally biased region" description="Polar residues" evidence="1">
    <location>
        <begin position="12"/>
        <end position="30"/>
    </location>
</feature>
<sequence length="360" mass="40292">MSESSHSDSIRTSESLTEATSNEGSQMSTEETIESEVKWCGPSPNRITISIELICLIFISGWIFAYNEIILPVGSVLIHGIPYVVTYIISYSIADILNAIFNWFISKQILDREINKEKERYQNLMVTAANSQVPGIFTVFQRLTLIRKYCRENNCLDFIIIFGFIAALTTFLSGIIFAISTTPQTPGLMPIYSNSLNIDPLTPCGVGDASCPSLLQDRFRFMWLQGASDVLINGITNQLSVNWGDDPGGKRKIMVAVVDNNTSINYKFVKDNKQSVPVFSLSTIYNISTPPNVPSFRTPYHNLTMTDRINLTLAVEMDLLLENRWIAEVISLQQDDLNETTIMTVNLVKILSLNSKCEGI</sequence>
<dbReference type="Proteomes" id="UP000789901">
    <property type="component" value="Unassembled WGS sequence"/>
</dbReference>
<feature type="transmembrane region" description="Helical" evidence="2">
    <location>
        <begin position="84"/>
        <end position="105"/>
    </location>
</feature>
<name>A0ABN7W9I2_GIGMA</name>
<keyword evidence="2" id="KW-0472">Membrane</keyword>
<feature type="region of interest" description="Disordered" evidence="1">
    <location>
        <begin position="1"/>
        <end position="36"/>
    </location>
</feature>
<evidence type="ECO:0000256" key="2">
    <source>
        <dbReference type="SAM" id="Phobius"/>
    </source>
</evidence>
<reference evidence="3 4" key="1">
    <citation type="submission" date="2021-06" db="EMBL/GenBank/DDBJ databases">
        <authorList>
            <person name="Kallberg Y."/>
            <person name="Tangrot J."/>
            <person name="Rosling A."/>
        </authorList>
    </citation>
    <scope>NUCLEOTIDE SEQUENCE [LARGE SCALE GENOMIC DNA]</scope>
    <source>
        <strain evidence="3 4">120-4 pot B 10/14</strain>
    </source>
</reference>
<evidence type="ECO:0000256" key="1">
    <source>
        <dbReference type="SAM" id="MobiDB-lite"/>
    </source>
</evidence>
<gene>
    <name evidence="3" type="ORF">GMARGA_LOCUS28289</name>
</gene>